<reference evidence="2" key="1">
    <citation type="submission" date="2019-04" db="EMBL/GenBank/DDBJ databases">
        <authorList>
            <consortium name="Science for Life Laboratories"/>
        </authorList>
    </citation>
    <scope>NUCLEOTIDE SEQUENCE</scope>
    <source>
        <strain evidence="2">MBLW1</strain>
    </source>
</reference>
<name>A0A6C2YQC8_9BACT</name>
<keyword evidence="1" id="KW-0175">Coiled coil</keyword>
<proteinExistence type="predicted"/>
<evidence type="ECO:0000313" key="2">
    <source>
        <dbReference type="EMBL" id="VIP03092.1"/>
    </source>
</evidence>
<keyword evidence="3" id="KW-1185">Reference proteome</keyword>
<organism evidence="2">
    <name type="scientific">Tuwongella immobilis</name>
    <dbReference type="NCBI Taxonomy" id="692036"/>
    <lineage>
        <taxon>Bacteria</taxon>
        <taxon>Pseudomonadati</taxon>
        <taxon>Planctomycetota</taxon>
        <taxon>Planctomycetia</taxon>
        <taxon>Gemmatales</taxon>
        <taxon>Gemmataceae</taxon>
        <taxon>Tuwongella</taxon>
    </lineage>
</organism>
<evidence type="ECO:0000313" key="3">
    <source>
        <dbReference type="Proteomes" id="UP000464378"/>
    </source>
</evidence>
<dbReference type="KEGG" id="tim:GMBLW1_08680"/>
<accession>A0A6C2YQC8</accession>
<dbReference type="EMBL" id="LR593887">
    <property type="protein sequence ID" value="VTS03363.1"/>
    <property type="molecule type" value="Genomic_DNA"/>
</dbReference>
<feature type="coiled-coil region" evidence="1">
    <location>
        <begin position="12"/>
        <end position="47"/>
    </location>
</feature>
<dbReference type="AlphaFoldDB" id="A0A6C2YQC8"/>
<dbReference type="Proteomes" id="UP000464378">
    <property type="component" value="Chromosome"/>
</dbReference>
<evidence type="ECO:0000256" key="1">
    <source>
        <dbReference type="SAM" id="Coils"/>
    </source>
</evidence>
<protein>
    <submittedName>
        <fullName evidence="2">Uncharacterized protein</fullName>
    </submittedName>
</protein>
<gene>
    <name evidence="2" type="ORF">GMBLW1_08680</name>
</gene>
<dbReference type="RefSeq" id="WP_162658200.1">
    <property type="nucleotide sequence ID" value="NZ_LR593887.1"/>
</dbReference>
<dbReference type="InParanoid" id="A0A6C2YQC8"/>
<dbReference type="EMBL" id="LR586016">
    <property type="protein sequence ID" value="VIP03092.1"/>
    <property type="molecule type" value="Genomic_DNA"/>
</dbReference>
<sequence length="156" mass="18255">MLQITSNMIEFARLLERLAEQGEQIIREAKEEQEQIARRQLEEENAIRLAQWQVLQSVIASTLQELNPTSSTECDPKFRKDDREFFLEIHPFGIPVQAQFSYIVRWALERFIIPKSPRLVEFNPMRATTEAYEHTTSLPVALALARRLAREVEDRS</sequence>